<evidence type="ECO:0000256" key="5">
    <source>
        <dbReference type="ARBA" id="ARBA00022723"/>
    </source>
</evidence>
<keyword evidence="4" id="KW-0548">Nucleotidyltransferase</keyword>
<dbReference type="PANTHER" id="PTHR33571:SF14">
    <property type="entry name" value="PROTEIN ADENYLYLTRANSFERASE MJ0435-RELATED"/>
    <property type="match status" value="1"/>
</dbReference>
<dbReference type="GO" id="GO:0046872">
    <property type="term" value="F:metal ion binding"/>
    <property type="evidence" value="ECO:0007669"/>
    <property type="project" value="UniProtKB-KW"/>
</dbReference>
<dbReference type="Gene3D" id="3.30.460.10">
    <property type="entry name" value="Beta Polymerase, domain 2"/>
    <property type="match status" value="1"/>
</dbReference>
<evidence type="ECO:0000256" key="3">
    <source>
        <dbReference type="ARBA" id="ARBA00022679"/>
    </source>
</evidence>
<dbReference type="AlphaFoldDB" id="A0A5J4RWJ4"/>
<dbReference type="GO" id="GO:0016779">
    <property type="term" value="F:nucleotidyltransferase activity"/>
    <property type="evidence" value="ECO:0007669"/>
    <property type="project" value="UniProtKB-KW"/>
</dbReference>
<keyword evidence="6" id="KW-0547">Nucleotide-binding</keyword>
<accession>A0A5J4RWJ4</accession>
<dbReference type="Pfam" id="PF01909">
    <property type="entry name" value="NTP_transf_2"/>
    <property type="match status" value="1"/>
</dbReference>
<evidence type="ECO:0000256" key="7">
    <source>
        <dbReference type="ARBA" id="ARBA00022840"/>
    </source>
</evidence>
<evidence type="ECO:0000256" key="9">
    <source>
        <dbReference type="ARBA" id="ARBA00038276"/>
    </source>
</evidence>
<evidence type="ECO:0000256" key="4">
    <source>
        <dbReference type="ARBA" id="ARBA00022695"/>
    </source>
</evidence>
<evidence type="ECO:0000313" key="11">
    <source>
        <dbReference type="EMBL" id="KAA6338317.1"/>
    </source>
</evidence>
<evidence type="ECO:0000256" key="8">
    <source>
        <dbReference type="ARBA" id="ARBA00022842"/>
    </source>
</evidence>
<dbReference type="InterPro" id="IPR043519">
    <property type="entry name" value="NT_sf"/>
</dbReference>
<keyword evidence="3" id="KW-0808">Transferase</keyword>
<comment type="caution">
    <text evidence="11">The sequence shown here is derived from an EMBL/GenBank/DDBJ whole genome shotgun (WGS) entry which is preliminary data.</text>
</comment>
<evidence type="ECO:0000256" key="1">
    <source>
        <dbReference type="ARBA" id="ARBA00001946"/>
    </source>
</evidence>
<keyword evidence="2" id="KW-1277">Toxin-antitoxin system</keyword>
<proteinExistence type="inferred from homology"/>
<feature type="domain" description="Polymerase nucleotidyl transferase" evidence="10">
    <location>
        <begin position="362"/>
        <end position="435"/>
    </location>
</feature>
<reference evidence="11" key="1">
    <citation type="submission" date="2019-03" db="EMBL/GenBank/DDBJ databases">
        <title>Single cell metagenomics reveals metabolic interactions within the superorganism composed of flagellate Streblomastix strix and complex community of Bacteroidetes bacteria on its surface.</title>
        <authorList>
            <person name="Treitli S.C."/>
            <person name="Kolisko M."/>
            <person name="Husnik F."/>
            <person name="Keeling P."/>
            <person name="Hampl V."/>
        </authorList>
    </citation>
    <scope>NUCLEOTIDE SEQUENCE</scope>
    <source>
        <strain evidence="11">STM</strain>
    </source>
</reference>
<gene>
    <name evidence="11" type="ORF">EZS27_013666</name>
</gene>
<dbReference type="CDD" id="cd05403">
    <property type="entry name" value="NT_KNTase_like"/>
    <property type="match status" value="1"/>
</dbReference>
<comment type="similarity">
    <text evidence="9">Belongs to the MntA antitoxin family.</text>
</comment>
<dbReference type="EMBL" id="SNRY01000627">
    <property type="protein sequence ID" value="KAA6338317.1"/>
    <property type="molecule type" value="Genomic_DNA"/>
</dbReference>
<evidence type="ECO:0000256" key="2">
    <source>
        <dbReference type="ARBA" id="ARBA00022649"/>
    </source>
</evidence>
<evidence type="ECO:0000259" key="10">
    <source>
        <dbReference type="Pfam" id="PF01909"/>
    </source>
</evidence>
<dbReference type="PANTHER" id="PTHR33571">
    <property type="entry name" value="SSL8005 PROTEIN"/>
    <property type="match status" value="1"/>
</dbReference>
<keyword evidence="8" id="KW-0460">Magnesium</keyword>
<sequence>METKPNSRNPRTENQQTQRVQLTNLVTTYQTLSSFIRGAYSSKPENLSDYNMFIKRNLNMIKVYLGKTEASQKACIVAPYNISEGRLMSIEVIALGDVLRTSLQVPRSFQITDETTVEEVSMALLRANPQMCEGDQISILHLVQHAPSSSGKGVPYMTWKQYDFTLDTISYGAIHSEFYKDVPKSLFRVNEGHIETEAGIEMGGVAYVLSREVGRKMQISTQSIVLTPDNDVYKDYSSEEKKKEAAASYRCGVVAKKKTVVPKKAVNPKNEYLYGFISRSMEKIRMKKILIALVLLFGITIAAQNNTTGQEEKIYTQREVDLMMQVQEQERKISEMQRSVEEYKEYIQNTDYTLFMKQAIIRKLNDFFALQPIEKAWVFGSYSRGEETRKSDMDILVRFDHNANITLFKYAGMVNSLQELLHKKIDLVEEGQLKDFAGESANTDKILIYERRT</sequence>
<protein>
    <recommendedName>
        <fullName evidence="10">Polymerase nucleotidyl transferase domain-containing protein</fullName>
    </recommendedName>
</protein>
<comment type="cofactor">
    <cofactor evidence="1">
        <name>Mg(2+)</name>
        <dbReference type="ChEBI" id="CHEBI:18420"/>
    </cofactor>
</comment>
<name>A0A5J4RWJ4_9ZZZZ</name>
<dbReference type="InterPro" id="IPR052038">
    <property type="entry name" value="Type-VII_TA_antitoxin"/>
</dbReference>
<organism evidence="11">
    <name type="scientific">termite gut metagenome</name>
    <dbReference type="NCBI Taxonomy" id="433724"/>
    <lineage>
        <taxon>unclassified sequences</taxon>
        <taxon>metagenomes</taxon>
        <taxon>organismal metagenomes</taxon>
    </lineage>
</organism>
<keyword evidence="5" id="KW-0479">Metal-binding</keyword>
<evidence type="ECO:0000256" key="6">
    <source>
        <dbReference type="ARBA" id="ARBA00022741"/>
    </source>
</evidence>
<dbReference type="GO" id="GO:0005524">
    <property type="term" value="F:ATP binding"/>
    <property type="evidence" value="ECO:0007669"/>
    <property type="project" value="UniProtKB-KW"/>
</dbReference>
<dbReference type="InterPro" id="IPR002934">
    <property type="entry name" value="Polymerase_NTP_transf_dom"/>
</dbReference>
<keyword evidence="7" id="KW-0067">ATP-binding</keyword>
<dbReference type="SUPFAM" id="SSF81301">
    <property type="entry name" value="Nucleotidyltransferase"/>
    <property type="match status" value="1"/>
</dbReference>